<dbReference type="KEGG" id="cmav:ABHF33_01240"/>
<dbReference type="AlphaFoldDB" id="A0AAU7FAI0"/>
<dbReference type="EMBL" id="CP157355">
    <property type="protein sequence ID" value="XBM00937.1"/>
    <property type="molecule type" value="Genomic_DNA"/>
</dbReference>
<dbReference type="RefSeq" id="WP_348945263.1">
    <property type="nucleotide sequence ID" value="NZ_CP157355.1"/>
</dbReference>
<gene>
    <name evidence="1" type="ORF">ABHF33_01240</name>
</gene>
<protein>
    <recommendedName>
        <fullName evidence="2">3-oxoacyl-ACP synthase</fullName>
    </recommendedName>
</protein>
<evidence type="ECO:0008006" key="2">
    <source>
        <dbReference type="Google" id="ProtNLM"/>
    </source>
</evidence>
<reference evidence="1" key="1">
    <citation type="submission" date="2024-05" db="EMBL/GenBank/DDBJ databases">
        <authorList>
            <person name="Yang L."/>
            <person name="Pan L."/>
        </authorList>
    </citation>
    <scope>NUCLEOTIDE SEQUENCE</scope>
    <source>
        <strain evidence="1">FCG-7</strain>
    </source>
</reference>
<dbReference type="SUPFAM" id="SSF53901">
    <property type="entry name" value="Thiolase-like"/>
    <property type="match status" value="1"/>
</dbReference>
<evidence type="ECO:0000313" key="1">
    <source>
        <dbReference type="EMBL" id="XBM00937.1"/>
    </source>
</evidence>
<sequence>MLDFLLPDTRPALPRPVLSVASAGLCCAVGYNLDAAACAIAASMDHFQHSEFIGRNGEPIIVARLDGENVWGQDRLASWIGHAVRDALRHLPDPQQHAMPMLWLAPSPERHGLQADWYKATFNQAMQEFGLPVHPLSAIIPQGRAGLASALEQIGQWLARHPLDRAMLIGADTYLDAASINHYLASERLLADDNSDGFIPGEAAAAVVIERHQLPQDELDALPNRLWLYGWGKGEEAARMGGDVPNRSQGMTTAMRAALSNARVGMADLDFRLSDQNGEAWFVTDAVNALTRITPQDAAKLPVLTLADRLGEIGAATGPAMLAWLHRMRGQPDSQLYPPGELGLLHQANDNGLRSCVIAGFTPPLVA</sequence>
<dbReference type="InterPro" id="IPR016039">
    <property type="entry name" value="Thiolase-like"/>
</dbReference>
<dbReference type="Gene3D" id="3.40.47.10">
    <property type="match status" value="1"/>
</dbReference>
<dbReference type="GO" id="GO:0016746">
    <property type="term" value="F:acyltransferase activity"/>
    <property type="evidence" value="ECO:0007669"/>
    <property type="project" value="InterPro"/>
</dbReference>
<proteinExistence type="predicted"/>
<name>A0AAU7FAI0_9NEIS</name>
<organism evidence="1">
    <name type="scientific">Chitinibacter mangrovi</name>
    <dbReference type="NCBI Taxonomy" id="3153927"/>
    <lineage>
        <taxon>Bacteria</taxon>
        <taxon>Pseudomonadati</taxon>
        <taxon>Pseudomonadota</taxon>
        <taxon>Betaproteobacteria</taxon>
        <taxon>Neisseriales</taxon>
        <taxon>Chitinibacteraceae</taxon>
        <taxon>Chitinibacter</taxon>
    </lineage>
</organism>
<accession>A0AAU7FAI0</accession>